<name>A0A0C1VJ38_9ENTR</name>
<dbReference type="Proteomes" id="UP000054529">
    <property type="component" value="Unassembled WGS sequence"/>
</dbReference>
<protein>
    <submittedName>
        <fullName evidence="1">Uncharacterized protein</fullName>
    </submittedName>
</protein>
<gene>
    <name evidence="1" type="ORF">P689_122312</name>
</gene>
<evidence type="ECO:0000313" key="2">
    <source>
        <dbReference type="Proteomes" id="UP000054529"/>
    </source>
</evidence>
<evidence type="ECO:0000313" key="1">
    <source>
        <dbReference type="EMBL" id="KIE63830.1"/>
    </source>
</evidence>
<proteinExistence type="predicted"/>
<sequence>MPISIISIDSAPTLCDKTKECSIHINYRRNGLKIFYTLLG</sequence>
<dbReference type="HOGENOM" id="CLU_3286636_0_0_6"/>
<reference evidence="1 2" key="1">
    <citation type="journal article" date="2014" name="G3 (Bethesda)">
        <title>Genome sequence of Candidatus Riesia pediculischaeffi, endosymbiont of chimpanzee lice, and genomic comparison of recently acquired endosymbionts from human and chimpanzee lice.</title>
        <authorList>
            <person name="Boyd B.M."/>
            <person name="Allen J.M."/>
            <person name="de Crecy-Lagard V."/>
            <person name="Reed D.L."/>
        </authorList>
    </citation>
    <scope>NUCLEOTIDE SEQUENCE [LARGE SCALE GENOMIC DNA]</scope>
    <source>
        <strain evidence="1 2">PTSU</strain>
    </source>
</reference>
<dbReference type="AlphaFoldDB" id="A0A0C1VJ38"/>
<comment type="caution">
    <text evidence="1">The sequence shown here is derived from an EMBL/GenBank/DDBJ whole genome shotgun (WGS) entry which is preliminary data.</text>
</comment>
<accession>A0A0C1VJ38</accession>
<organism evidence="1 2">
    <name type="scientific">Candidatus Riesia pediculischaeffi PTSU</name>
    <dbReference type="NCBI Taxonomy" id="1401651"/>
    <lineage>
        <taxon>Bacteria</taxon>
        <taxon>Pseudomonadati</taxon>
        <taxon>Pseudomonadota</taxon>
        <taxon>Gammaproteobacteria</taxon>
        <taxon>Enterobacterales</taxon>
        <taxon>Enterobacteriaceae</taxon>
        <taxon>Candidatus Riesia</taxon>
    </lineage>
</organism>
<dbReference type="EMBL" id="AWXV01000004">
    <property type="protein sequence ID" value="KIE63830.1"/>
    <property type="molecule type" value="Genomic_DNA"/>
</dbReference>